<evidence type="ECO:0000313" key="2">
    <source>
        <dbReference type="Proteomes" id="UP000593915"/>
    </source>
</evidence>
<accession>A0A7S6WMI0</accession>
<dbReference type="RefSeq" id="WP_194075524.1">
    <property type="nucleotide sequence ID" value="NZ_CP061839.1"/>
</dbReference>
<dbReference type="Proteomes" id="UP000593915">
    <property type="component" value="Chromosome"/>
</dbReference>
<proteinExistence type="predicted"/>
<dbReference type="AlphaFoldDB" id="A0A7S6WMI0"/>
<reference evidence="1 2" key="1">
    <citation type="submission" date="2020-09" db="EMBL/GenBank/DDBJ databases">
        <title>Characterization of Treponema spp. from bovine digital dermatitis in Korea.</title>
        <authorList>
            <person name="Espiritu H.M."/>
            <person name="Cho Y.I."/>
            <person name="Mamuad L."/>
        </authorList>
    </citation>
    <scope>NUCLEOTIDE SEQUENCE [LARGE SCALE GENOMIC DNA]</scope>
    <source>
        <strain evidence="1 2">KS1</strain>
    </source>
</reference>
<organism evidence="1 2">
    <name type="scientific">Treponema pedis</name>
    <dbReference type="NCBI Taxonomy" id="409322"/>
    <lineage>
        <taxon>Bacteria</taxon>
        <taxon>Pseudomonadati</taxon>
        <taxon>Spirochaetota</taxon>
        <taxon>Spirochaetia</taxon>
        <taxon>Spirochaetales</taxon>
        <taxon>Treponemataceae</taxon>
        <taxon>Treponema</taxon>
    </lineage>
</organism>
<evidence type="ECO:0000313" key="1">
    <source>
        <dbReference type="EMBL" id="QOW59888.1"/>
    </source>
</evidence>
<protein>
    <submittedName>
        <fullName evidence="1">Uncharacterized protein</fullName>
    </submittedName>
</protein>
<dbReference type="EMBL" id="CP061839">
    <property type="protein sequence ID" value="QOW59888.1"/>
    <property type="molecule type" value="Genomic_DNA"/>
</dbReference>
<gene>
    <name evidence="1" type="ORF">IFE08_08425</name>
</gene>
<sequence>MKKIIVFSLLIFTSISVFAYDYREIIFGNNYENIKECTDDEIIRLLIKHTRLNIQFKMLLTAIRQRVM</sequence>
<name>A0A7S6WMI0_9SPIR</name>